<dbReference type="EMBL" id="KZ857381">
    <property type="protein sequence ID" value="RDX56254.1"/>
    <property type="molecule type" value="Genomic_DNA"/>
</dbReference>
<feature type="region of interest" description="Disordered" evidence="1">
    <location>
        <begin position="69"/>
        <end position="88"/>
    </location>
</feature>
<evidence type="ECO:0000313" key="2">
    <source>
        <dbReference type="EMBL" id="RDX56254.1"/>
    </source>
</evidence>
<accession>A0A371DUR2</accession>
<protein>
    <submittedName>
        <fullName evidence="2">Uncharacterized protein</fullName>
    </submittedName>
</protein>
<proteinExistence type="predicted"/>
<dbReference type="Proteomes" id="UP000256964">
    <property type="component" value="Unassembled WGS sequence"/>
</dbReference>
<sequence length="157" mass="17580">MTAREAFAVWIAGRLMLPAVPRAFLGSGSFVWLRLPVGTSDCRRMTARLPGAGTHRRFSQGDVRHVHSPYSAMRGGPRRRTQGAPNPPVIGRYIGYDDPTRMRRRLQSTATGSWDCGISWRLATSTKCHGLPLRVKIKDTRSLEGSSGMRLDWQREC</sequence>
<evidence type="ECO:0000256" key="1">
    <source>
        <dbReference type="SAM" id="MobiDB-lite"/>
    </source>
</evidence>
<dbReference type="AlphaFoldDB" id="A0A371DUR2"/>
<name>A0A371DUR2_9APHY</name>
<reference evidence="2 3" key="1">
    <citation type="journal article" date="2018" name="Biotechnol. Biofuels">
        <title>Integrative visual omics of the white-rot fungus Polyporus brumalis exposes the biotechnological potential of its oxidative enzymes for delignifying raw plant biomass.</title>
        <authorList>
            <person name="Miyauchi S."/>
            <person name="Rancon A."/>
            <person name="Drula E."/>
            <person name="Hage H."/>
            <person name="Chaduli D."/>
            <person name="Favel A."/>
            <person name="Grisel S."/>
            <person name="Henrissat B."/>
            <person name="Herpoel-Gimbert I."/>
            <person name="Ruiz-Duenas F.J."/>
            <person name="Chevret D."/>
            <person name="Hainaut M."/>
            <person name="Lin J."/>
            <person name="Wang M."/>
            <person name="Pangilinan J."/>
            <person name="Lipzen A."/>
            <person name="Lesage-Meessen L."/>
            <person name="Navarro D."/>
            <person name="Riley R."/>
            <person name="Grigoriev I.V."/>
            <person name="Zhou S."/>
            <person name="Raouche S."/>
            <person name="Rosso M.N."/>
        </authorList>
    </citation>
    <scope>NUCLEOTIDE SEQUENCE [LARGE SCALE GENOMIC DNA]</scope>
    <source>
        <strain evidence="2 3">BRFM 1820</strain>
    </source>
</reference>
<keyword evidence="3" id="KW-1185">Reference proteome</keyword>
<evidence type="ECO:0000313" key="3">
    <source>
        <dbReference type="Proteomes" id="UP000256964"/>
    </source>
</evidence>
<gene>
    <name evidence="2" type="ORF">OH76DRAFT_608332</name>
</gene>
<organism evidence="2 3">
    <name type="scientific">Lentinus brumalis</name>
    <dbReference type="NCBI Taxonomy" id="2498619"/>
    <lineage>
        <taxon>Eukaryota</taxon>
        <taxon>Fungi</taxon>
        <taxon>Dikarya</taxon>
        <taxon>Basidiomycota</taxon>
        <taxon>Agaricomycotina</taxon>
        <taxon>Agaricomycetes</taxon>
        <taxon>Polyporales</taxon>
        <taxon>Polyporaceae</taxon>
        <taxon>Lentinus</taxon>
    </lineage>
</organism>